<accession>A0A2A2M656</accession>
<dbReference type="Proteomes" id="UP000218231">
    <property type="component" value="Unassembled WGS sequence"/>
</dbReference>
<feature type="compositionally biased region" description="Low complexity" evidence="1">
    <location>
        <begin position="35"/>
        <end position="59"/>
    </location>
</feature>
<evidence type="ECO:0000313" key="3">
    <source>
        <dbReference type="Proteomes" id="UP000218231"/>
    </source>
</evidence>
<name>A0A2A2M656_9BILA</name>
<protein>
    <submittedName>
        <fullName evidence="2">Uncharacterized protein</fullName>
    </submittedName>
</protein>
<proteinExistence type="predicted"/>
<evidence type="ECO:0000256" key="1">
    <source>
        <dbReference type="SAM" id="MobiDB-lite"/>
    </source>
</evidence>
<evidence type="ECO:0000313" key="2">
    <source>
        <dbReference type="EMBL" id="PAV93899.1"/>
    </source>
</evidence>
<comment type="caution">
    <text evidence="2">The sequence shown here is derived from an EMBL/GenBank/DDBJ whole genome shotgun (WGS) entry which is preliminary data.</text>
</comment>
<sequence>MCSGRRCMAGWSSPRACSRSAVPPPALRTMRWARISRPSTTRPASSSPSRSGSIRSPASKLSPANCARLASKLGTSMTSSARR</sequence>
<feature type="compositionally biased region" description="Polar residues" evidence="1">
    <location>
        <begin position="73"/>
        <end position="83"/>
    </location>
</feature>
<gene>
    <name evidence="2" type="ORF">WR25_22258</name>
</gene>
<organism evidence="2 3">
    <name type="scientific">Diploscapter pachys</name>
    <dbReference type="NCBI Taxonomy" id="2018661"/>
    <lineage>
        <taxon>Eukaryota</taxon>
        <taxon>Metazoa</taxon>
        <taxon>Ecdysozoa</taxon>
        <taxon>Nematoda</taxon>
        <taxon>Chromadorea</taxon>
        <taxon>Rhabditida</taxon>
        <taxon>Rhabditina</taxon>
        <taxon>Rhabditomorpha</taxon>
        <taxon>Rhabditoidea</taxon>
        <taxon>Rhabditidae</taxon>
        <taxon>Diploscapter</taxon>
    </lineage>
</organism>
<keyword evidence="3" id="KW-1185">Reference proteome</keyword>
<dbReference type="EMBL" id="LIAE01002599">
    <property type="protein sequence ID" value="PAV93899.1"/>
    <property type="molecule type" value="Genomic_DNA"/>
</dbReference>
<feature type="region of interest" description="Disordered" evidence="1">
    <location>
        <begin position="1"/>
        <end position="83"/>
    </location>
</feature>
<reference evidence="2 3" key="1">
    <citation type="journal article" date="2017" name="Curr. Biol.">
        <title>Genome architecture and evolution of a unichromosomal asexual nematode.</title>
        <authorList>
            <person name="Fradin H."/>
            <person name="Zegar C."/>
            <person name="Gutwein M."/>
            <person name="Lucas J."/>
            <person name="Kovtun M."/>
            <person name="Corcoran D."/>
            <person name="Baugh L.R."/>
            <person name="Kiontke K."/>
            <person name="Gunsalus K."/>
            <person name="Fitch D.H."/>
            <person name="Piano F."/>
        </authorList>
    </citation>
    <scope>NUCLEOTIDE SEQUENCE [LARGE SCALE GENOMIC DNA]</scope>
    <source>
        <strain evidence="2">PF1309</strain>
    </source>
</reference>
<dbReference type="AlphaFoldDB" id="A0A2A2M656"/>